<dbReference type="PANTHER" id="PTHR43395:SF1">
    <property type="entry name" value="CHEMOTAXIS PROTEIN CHEA"/>
    <property type="match status" value="1"/>
</dbReference>
<dbReference type="EMBL" id="CP000251">
    <property type="protein sequence ID" value="ABC82506.1"/>
    <property type="molecule type" value="Genomic_DNA"/>
</dbReference>
<dbReference type="Proteomes" id="UP000001935">
    <property type="component" value="Chromosome"/>
</dbReference>
<dbReference type="eggNOG" id="COG2198">
    <property type="taxonomic scope" value="Bacteria"/>
</dbReference>
<comment type="catalytic activity">
    <reaction evidence="1">
        <text>ATP + protein L-histidine = ADP + protein N-phospho-L-histidine.</text>
        <dbReference type="EC" id="2.7.13.3"/>
    </reaction>
</comment>
<feature type="modified residue" description="Phosphohistidine" evidence="6">
    <location>
        <position position="52"/>
    </location>
</feature>
<dbReference type="CDD" id="cd00088">
    <property type="entry name" value="HPT"/>
    <property type="match status" value="1"/>
</dbReference>
<evidence type="ECO:0000259" key="9">
    <source>
        <dbReference type="PROSITE" id="PS50851"/>
    </source>
</evidence>
<dbReference type="InterPro" id="IPR004358">
    <property type="entry name" value="Sig_transdc_His_kin-like_C"/>
</dbReference>
<dbReference type="GO" id="GO:0000155">
    <property type="term" value="F:phosphorelay sensor kinase activity"/>
    <property type="evidence" value="ECO:0007669"/>
    <property type="project" value="InterPro"/>
</dbReference>
<dbReference type="GO" id="GO:0006935">
    <property type="term" value="P:chemotaxis"/>
    <property type="evidence" value="ECO:0007669"/>
    <property type="project" value="InterPro"/>
</dbReference>
<dbReference type="PANTHER" id="PTHR43395">
    <property type="entry name" value="SENSOR HISTIDINE KINASE CHEA"/>
    <property type="match status" value="1"/>
</dbReference>
<dbReference type="SUPFAM" id="SSF50341">
    <property type="entry name" value="CheW-like"/>
    <property type="match status" value="1"/>
</dbReference>
<dbReference type="Gene3D" id="3.30.565.10">
    <property type="entry name" value="Histidine kinase-like ATPase, C-terminal domain"/>
    <property type="match status" value="1"/>
</dbReference>
<evidence type="ECO:0000256" key="2">
    <source>
        <dbReference type="ARBA" id="ARBA00012438"/>
    </source>
</evidence>
<feature type="compositionally biased region" description="Low complexity" evidence="7">
    <location>
        <begin position="253"/>
        <end position="272"/>
    </location>
</feature>
<dbReference type="Pfam" id="PF02895">
    <property type="entry name" value="H-kinase_dim"/>
    <property type="match status" value="1"/>
</dbReference>
<evidence type="ECO:0000256" key="1">
    <source>
        <dbReference type="ARBA" id="ARBA00000085"/>
    </source>
</evidence>
<evidence type="ECO:0000259" key="10">
    <source>
        <dbReference type="PROSITE" id="PS50894"/>
    </source>
</evidence>
<dbReference type="InterPro" id="IPR051315">
    <property type="entry name" value="Bact_Chemotaxis_CheA"/>
</dbReference>
<sequence>MPADRSQKALAEFVSEAQETIDALGHGLMRLEAGGHEDPDPDLLNGVFRAAHTLKGLSSMFGVERLTRLAHALEDLLDEVRLGRRGLDRAAVDLLLEAPEVLSRIVAEEAAGAPPASTDAAARLTDRLRAGEAPPPARAADPLATVALGPEVRDILTEYEEHRLRANLAKGLALHRVKVSFELDGFDRDLAALSGRLKRLGEVVSTLPSSDVRDPQSIAFELLFASKEPLDAIRREAGPAAAVEVVPRVEAPPAAARAEPPRRPAGAAALSPAPEPPGDEAASLRSASQAVRVDIHKLDRLMTAVGELVLVKTSLVALAEQLRADGRDPAVAAELQRTNRTLERRLEELQAGILEVRMVPLEQVFDKLSRMVRKLAREIGKDIDLRVSGGEVELDKLIVEDLSDPLMHLIRNAIDHGIEAPERRARAGKPPLGTVRLEASQQGNKVRIVVEDDGAGIDEDRIREVAVQRGLAAAGDVGALSRRELMNLIFVPGFSTARQVTSLSGRGVGMDVVKSNVAALSGIIDLHTERGRGTRFEITLPVTLAIVRALVVWVAGRTYAVPLNSVLEILEVRAADVRTLSTREVVTVRGATLPLVRLSSFFGLPGAGAPERLFVVVVGLAQERLGVAVDAVVGQQDVVVKPLGAVLQGVRGIAGATDLGSRRTVLVLDVGAIIEDVVSGEPREAAG</sequence>
<dbReference type="InterPro" id="IPR036890">
    <property type="entry name" value="HATPase_C_sf"/>
</dbReference>
<dbReference type="SMR" id="Q2ILI0"/>
<feature type="domain" description="Histidine kinase" evidence="8">
    <location>
        <begin position="303"/>
        <end position="544"/>
    </location>
</feature>
<name>Q2ILI0_ANADE</name>
<dbReference type="SUPFAM" id="SSF47384">
    <property type="entry name" value="Homodimeric domain of signal transducing histidine kinase"/>
    <property type="match status" value="1"/>
</dbReference>
<protein>
    <recommendedName>
        <fullName evidence="2">histidine kinase</fullName>
        <ecNumber evidence="2">2.7.13.3</ecNumber>
    </recommendedName>
</protein>
<dbReference type="SMART" id="SM00260">
    <property type="entry name" value="CheW"/>
    <property type="match status" value="1"/>
</dbReference>
<dbReference type="SUPFAM" id="SSF47226">
    <property type="entry name" value="Histidine-containing phosphotransfer domain, HPT domain"/>
    <property type="match status" value="1"/>
</dbReference>
<dbReference type="PROSITE" id="PS50851">
    <property type="entry name" value="CHEW"/>
    <property type="match status" value="1"/>
</dbReference>
<evidence type="ECO:0000256" key="3">
    <source>
        <dbReference type="ARBA" id="ARBA00022553"/>
    </source>
</evidence>
<dbReference type="Gene3D" id="2.30.30.40">
    <property type="entry name" value="SH3 Domains"/>
    <property type="match status" value="1"/>
</dbReference>
<gene>
    <name evidence="11" type="ordered locus">Adeh_2736</name>
</gene>
<dbReference type="SUPFAM" id="SSF55874">
    <property type="entry name" value="ATPase domain of HSP90 chaperone/DNA topoisomerase II/histidine kinase"/>
    <property type="match status" value="1"/>
</dbReference>
<dbReference type="InterPro" id="IPR008207">
    <property type="entry name" value="Sig_transdc_His_kin_Hpt_dom"/>
</dbReference>
<evidence type="ECO:0000256" key="7">
    <source>
        <dbReference type="SAM" id="MobiDB-lite"/>
    </source>
</evidence>
<feature type="region of interest" description="Disordered" evidence="7">
    <location>
        <begin position="253"/>
        <end position="285"/>
    </location>
</feature>
<dbReference type="Pfam" id="PF01584">
    <property type="entry name" value="CheW"/>
    <property type="match status" value="1"/>
</dbReference>
<proteinExistence type="predicted"/>
<dbReference type="Pfam" id="PF02518">
    <property type="entry name" value="HATPase_c"/>
    <property type="match status" value="1"/>
</dbReference>
<dbReference type="SMART" id="SM01231">
    <property type="entry name" value="H-kinase_dim"/>
    <property type="match status" value="1"/>
</dbReference>
<dbReference type="GO" id="GO:0005737">
    <property type="term" value="C:cytoplasm"/>
    <property type="evidence" value="ECO:0007669"/>
    <property type="project" value="InterPro"/>
</dbReference>
<dbReference type="FunFam" id="3.30.565.10:FF:000016">
    <property type="entry name" value="Chemotaxis protein CheA, putative"/>
    <property type="match status" value="1"/>
</dbReference>
<dbReference type="STRING" id="290397.Adeh_2736"/>
<dbReference type="Gene3D" id="1.10.287.560">
    <property type="entry name" value="Histidine kinase CheA-like, homodimeric domain"/>
    <property type="match status" value="1"/>
</dbReference>
<feature type="domain" description="CheW-like" evidence="9">
    <location>
        <begin position="546"/>
        <end position="679"/>
    </location>
</feature>
<dbReference type="RefSeq" id="WP_011421788.1">
    <property type="nucleotide sequence ID" value="NC_007760.1"/>
</dbReference>
<evidence type="ECO:0000313" key="12">
    <source>
        <dbReference type="Proteomes" id="UP000001935"/>
    </source>
</evidence>
<dbReference type="Pfam" id="PF01627">
    <property type="entry name" value="Hpt"/>
    <property type="match status" value="1"/>
</dbReference>
<feature type="domain" description="HPt" evidence="10">
    <location>
        <begin position="2"/>
        <end position="109"/>
    </location>
</feature>
<evidence type="ECO:0000256" key="4">
    <source>
        <dbReference type="ARBA" id="ARBA00022679"/>
    </source>
</evidence>
<dbReference type="InterPro" id="IPR004105">
    <property type="entry name" value="CheA-like_dim"/>
</dbReference>
<dbReference type="InterPro" id="IPR003594">
    <property type="entry name" value="HATPase_dom"/>
</dbReference>
<evidence type="ECO:0000256" key="6">
    <source>
        <dbReference type="PROSITE-ProRule" id="PRU00110"/>
    </source>
</evidence>
<keyword evidence="3 6" id="KW-0597">Phosphoprotein</keyword>
<dbReference type="eggNOG" id="COG0643">
    <property type="taxonomic scope" value="Bacteria"/>
</dbReference>
<dbReference type="PROSITE" id="PS50894">
    <property type="entry name" value="HPT"/>
    <property type="match status" value="1"/>
</dbReference>
<dbReference type="CDD" id="cd00731">
    <property type="entry name" value="CheA_reg"/>
    <property type="match status" value="1"/>
</dbReference>
<keyword evidence="4" id="KW-0808">Transferase</keyword>
<dbReference type="OrthoDB" id="9803176at2"/>
<dbReference type="InterPro" id="IPR036641">
    <property type="entry name" value="HPT_dom_sf"/>
</dbReference>
<dbReference type="SMART" id="SM00387">
    <property type="entry name" value="HATPase_c"/>
    <property type="match status" value="1"/>
</dbReference>
<dbReference type="PROSITE" id="PS50109">
    <property type="entry name" value="HIS_KIN"/>
    <property type="match status" value="1"/>
</dbReference>
<dbReference type="EC" id="2.7.13.3" evidence="2"/>
<evidence type="ECO:0000256" key="5">
    <source>
        <dbReference type="ARBA" id="ARBA00022777"/>
    </source>
</evidence>
<dbReference type="Gene3D" id="1.20.120.160">
    <property type="entry name" value="HPT domain"/>
    <property type="match status" value="1"/>
</dbReference>
<dbReference type="AlphaFoldDB" id="Q2ILI0"/>
<organism evidence="11 12">
    <name type="scientific">Anaeromyxobacter dehalogenans (strain 2CP-C)</name>
    <dbReference type="NCBI Taxonomy" id="290397"/>
    <lineage>
        <taxon>Bacteria</taxon>
        <taxon>Pseudomonadati</taxon>
        <taxon>Myxococcota</taxon>
        <taxon>Myxococcia</taxon>
        <taxon>Myxococcales</taxon>
        <taxon>Cystobacterineae</taxon>
        <taxon>Anaeromyxobacteraceae</taxon>
        <taxon>Anaeromyxobacter</taxon>
    </lineage>
</organism>
<dbReference type="KEGG" id="ade:Adeh_2736"/>
<accession>Q2ILI0</accession>
<dbReference type="InterPro" id="IPR036061">
    <property type="entry name" value="CheW-like_dom_sf"/>
</dbReference>
<dbReference type="InterPro" id="IPR037006">
    <property type="entry name" value="CheA-like_homodim_sf"/>
</dbReference>
<dbReference type="SMART" id="SM00073">
    <property type="entry name" value="HPT"/>
    <property type="match status" value="1"/>
</dbReference>
<dbReference type="InterPro" id="IPR005467">
    <property type="entry name" value="His_kinase_dom"/>
</dbReference>
<dbReference type="HOGENOM" id="CLU_000650_3_6_7"/>
<dbReference type="InterPro" id="IPR036097">
    <property type="entry name" value="HisK_dim/P_sf"/>
</dbReference>
<dbReference type="InterPro" id="IPR002545">
    <property type="entry name" value="CheW-lke_dom"/>
</dbReference>
<reference evidence="11" key="1">
    <citation type="submission" date="2006-01" db="EMBL/GenBank/DDBJ databases">
        <title>Complete sequence of Anaeromyxobacter dehalogenans 2CP-C.</title>
        <authorList>
            <consortium name="US DOE Joint Genome Institute"/>
            <person name="Copeland A."/>
            <person name="Lucas S."/>
            <person name="Lapidus A."/>
            <person name="Barry K."/>
            <person name="Detter J.C."/>
            <person name="Glavina T."/>
            <person name="Hammon N."/>
            <person name="Israni S."/>
            <person name="Pitluck S."/>
            <person name="Brettin T."/>
            <person name="Bruce D."/>
            <person name="Han C."/>
            <person name="Tapia R."/>
            <person name="Gilna P."/>
            <person name="Kiss H."/>
            <person name="Schmutz J."/>
            <person name="Larimer F."/>
            <person name="Land M."/>
            <person name="Kyrpides N."/>
            <person name="Anderson I."/>
            <person name="Sanford R.A."/>
            <person name="Ritalahti K.M."/>
            <person name="Thomas H.S."/>
            <person name="Kirby J.R."/>
            <person name="Zhulin I.B."/>
            <person name="Loeffler F.E."/>
            <person name="Richardson P."/>
        </authorList>
    </citation>
    <scope>NUCLEOTIDE SEQUENCE</scope>
    <source>
        <strain evidence="11">2CP-C</strain>
    </source>
</reference>
<evidence type="ECO:0000313" key="11">
    <source>
        <dbReference type="EMBL" id="ABC82506.1"/>
    </source>
</evidence>
<keyword evidence="5 11" id="KW-0418">Kinase</keyword>
<dbReference type="CDD" id="cd16916">
    <property type="entry name" value="HATPase_CheA-like"/>
    <property type="match status" value="1"/>
</dbReference>
<dbReference type="PRINTS" id="PR00344">
    <property type="entry name" value="BCTRLSENSOR"/>
</dbReference>
<evidence type="ECO:0000259" key="8">
    <source>
        <dbReference type="PROSITE" id="PS50109"/>
    </source>
</evidence>